<organism evidence="1">
    <name type="scientific">Rhizophora mucronata</name>
    <name type="common">Asiatic mangrove</name>
    <dbReference type="NCBI Taxonomy" id="61149"/>
    <lineage>
        <taxon>Eukaryota</taxon>
        <taxon>Viridiplantae</taxon>
        <taxon>Streptophyta</taxon>
        <taxon>Embryophyta</taxon>
        <taxon>Tracheophyta</taxon>
        <taxon>Spermatophyta</taxon>
        <taxon>Magnoliopsida</taxon>
        <taxon>eudicotyledons</taxon>
        <taxon>Gunneridae</taxon>
        <taxon>Pentapetalae</taxon>
        <taxon>rosids</taxon>
        <taxon>fabids</taxon>
        <taxon>Malpighiales</taxon>
        <taxon>Rhizophoraceae</taxon>
        <taxon>Rhizophora</taxon>
    </lineage>
</organism>
<accession>A0A2P2NBW1</accession>
<protein>
    <submittedName>
        <fullName evidence="1">Uncharacterized protein</fullName>
    </submittedName>
</protein>
<evidence type="ECO:0000313" key="1">
    <source>
        <dbReference type="EMBL" id="MBX39978.1"/>
    </source>
</evidence>
<name>A0A2P2NBW1_RHIMU</name>
<proteinExistence type="predicted"/>
<dbReference type="AlphaFoldDB" id="A0A2P2NBW1"/>
<reference evidence="1" key="1">
    <citation type="submission" date="2018-02" db="EMBL/GenBank/DDBJ databases">
        <title>Rhizophora mucronata_Transcriptome.</title>
        <authorList>
            <person name="Meera S.P."/>
            <person name="Sreeshan A."/>
            <person name="Augustine A."/>
        </authorList>
    </citation>
    <scope>NUCLEOTIDE SEQUENCE</scope>
    <source>
        <tissue evidence="1">Leaf</tissue>
    </source>
</reference>
<dbReference type="EMBL" id="GGEC01059494">
    <property type="protein sequence ID" value="MBX39978.1"/>
    <property type="molecule type" value="Transcribed_RNA"/>
</dbReference>
<sequence length="46" mass="5633">MCSWKRWKLQVNIQRSTLDYNSRTTHLSLPFSPIKLLHLQQNKHRK</sequence>